<dbReference type="SUPFAM" id="SSF48498">
    <property type="entry name" value="Tetracyclin repressor-like, C-terminal domain"/>
    <property type="match status" value="1"/>
</dbReference>
<dbReference type="RefSeq" id="WP_340195772.1">
    <property type="nucleotide sequence ID" value="NZ_JBBKAP010000009.1"/>
</dbReference>
<keyword evidence="3" id="KW-1185">Reference proteome</keyword>
<name>A0ABU8Y6A9_9MICO</name>
<dbReference type="InterPro" id="IPR036271">
    <property type="entry name" value="Tet_transcr_reg_TetR-rel_C_sf"/>
</dbReference>
<evidence type="ECO:0000313" key="3">
    <source>
        <dbReference type="Proteomes" id="UP001370299"/>
    </source>
</evidence>
<dbReference type="EMBL" id="JBBLYY010000019">
    <property type="protein sequence ID" value="MEK0170371.1"/>
    <property type="molecule type" value="Genomic_DNA"/>
</dbReference>
<evidence type="ECO:0000313" key="2">
    <source>
        <dbReference type="EMBL" id="MEK0170371.1"/>
    </source>
</evidence>
<evidence type="ECO:0000256" key="1">
    <source>
        <dbReference type="SAM" id="MobiDB-lite"/>
    </source>
</evidence>
<accession>A0ABU8Y6A9</accession>
<feature type="compositionally biased region" description="Basic and acidic residues" evidence="1">
    <location>
        <begin position="226"/>
        <end position="236"/>
    </location>
</feature>
<comment type="caution">
    <text evidence="2">The sequence shown here is derived from an EMBL/GenBank/DDBJ whole genome shotgun (WGS) entry which is preliminary data.</text>
</comment>
<evidence type="ECO:0008006" key="4">
    <source>
        <dbReference type="Google" id="ProtNLM"/>
    </source>
</evidence>
<gene>
    <name evidence="2" type="ORF">WMN62_02715</name>
</gene>
<dbReference type="Proteomes" id="UP001370299">
    <property type="component" value="Unassembled WGS sequence"/>
</dbReference>
<feature type="region of interest" description="Disordered" evidence="1">
    <location>
        <begin position="200"/>
        <end position="236"/>
    </location>
</feature>
<feature type="compositionally biased region" description="Basic and acidic residues" evidence="1">
    <location>
        <begin position="207"/>
        <end position="218"/>
    </location>
</feature>
<sequence length="236" mass="26755">MEPLHGERVEDDESLAERTVRGAIRAYRLHSFDAVDASVVAEVAGIPLETVERLFPAWEALLLVTYDRWTQLRGTRRKTPPACTIDHVRLTLAEDVADPGLVRVLAGVITVASSESGFAELFRKRFDEYVEQLSNGLQRDFDSGAEESAIPAYQAATQLLAVYEGLQIQMLVRPHIDVMVEFDRSVRTLRQGWKQHELPSWDLDADVPERETPQRERPAAQQQTAREPEREPQSRP</sequence>
<reference evidence="2 3" key="1">
    <citation type="submission" date="2024-03" db="EMBL/GenBank/DDBJ databases">
        <title>Whole genomes of four grape xylem sap localized bacterial endophytes.</title>
        <authorList>
            <person name="Kumar G."/>
            <person name="Savka M.A."/>
        </authorList>
    </citation>
    <scope>NUCLEOTIDE SEQUENCE [LARGE SCALE GENOMIC DNA]</scope>
    <source>
        <strain evidence="2 3">RIT_GXS8</strain>
    </source>
</reference>
<protein>
    <recommendedName>
        <fullName evidence="4">TetR family transcriptional regulator</fullName>
    </recommendedName>
</protein>
<proteinExistence type="predicted"/>
<dbReference type="Gene3D" id="1.10.357.10">
    <property type="entry name" value="Tetracycline Repressor, domain 2"/>
    <property type="match status" value="1"/>
</dbReference>
<organism evidence="2 3">
    <name type="scientific">Curtobacterium citreum</name>
    <dbReference type="NCBI Taxonomy" id="2036"/>
    <lineage>
        <taxon>Bacteria</taxon>
        <taxon>Bacillati</taxon>
        <taxon>Actinomycetota</taxon>
        <taxon>Actinomycetes</taxon>
        <taxon>Micrococcales</taxon>
        <taxon>Microbacteriaceae</taxon>
        <taxon>Curtobacterium</taxon>
    </lineage>
</organism>